<sequence>MERREKRYLDPYFISQIDDLTTRSFIDGLPFEYRIQMGSEARMSHTSAFAAAKTISKRRELDKHVSQTDVIHDLDPITKEITGMLGI</sequence>
<gene>
    <name evidence="1" type="ORF">ALC62_08649</name>
</gene>
<proteinExistence type="predicted"/>
<keyword evidence="2" id="KW-1185">Reference proteome</keyword>
<dbReference type="EMBL" id="KQ977691">
    <property type="protein sequence ID" value="KYN00580.1"/>
    <property type="molecule type" value="Genomic_DNA"/>
</dbReference>
<reference evidence="1 2" key="1">
    <citation type="submission" date="2016-03" db="EMBL/GenBank/DDBJ databases">
        <title>Cyphomyrmex costatus WGS genome.</title>
        <authorList>
            <person name="Nygaard S."/>
            <person name="Hu H."/>
            <person name="Boomsma J."/>
            <person name="Zhang G."/>
        </authorList>
    </citation>
    <scope>NUCLEOTIDE SEQUENCE [LARGE SCALE GENOMIC DNA]</scope>
    <source>
        <strain evidence="1">MS0001</strain>
        <tissue evidence="1">Whole body</tissue>
    </source>
</reference>
<protein>
    <submittedName>
        <fullName evidence="1">Uncharacterized protein</fullName>
    </submittedName>
</protein>
<dbReference type="STRING" id="456900.A0A151IH13"/>
<organism evidence="1 2">
    <name type="scientific">Cyphomyrmex costatus</name>
    <dbReference type="NCBI Taxonomy" id="456900"/>
    <lineage>
        <taxon>Eukaryota</taxon>
        <taxon>Metazoa</taxon>
        <taxon>Ecdysozoa</taxon>
        <taxon>Arthropoda</taxon>
        <taxon>Hexapoda</taxon>
        <taxon>Insecta</taxon>
        <taxon>Pterygota</taxon>
        <taxon>Neoptera</taxon>
        <taxon>Endopterygota</taxon>
        <taxon>Hymenoptera</taxon>
        <taxon>Apocrita</taxon>
        <taxon>Aculeata</taxon>
        <taxon>Formicoidea</taxon>
        <taxon>Formicidae</taxon>
        <taxon>Myrmicinae</taxon>
        <taxon>Cyphomyrmex</taxon>
    </lineage>
</organism>
<dbReference type="AlphaFoldDB" id="A0A151IH13"/>
<accession>A0A151IH13</accession>
<evidence type="ECO:0000313" key="2">
    <source>
        <dbReference type="Proteomes" id="UP000078542"/>
    </source>
</evidence>
<name>A0A151IH13_9HYME</name>
<dbReference type="Proteomes" id="UP000078542">
    <property type="component" value="Unassembled WGS sequence"/>
</dbReference>
<evidence type="ECO:0000313" key="1">
    <source>
        <dbReference type="EMBL" id="KYN00580.1"/>
    </source>
</evidence>